<evidence type="ECO:0000313" key="3">
    <source>
        <dbReference type="Proteomes" id="UP000658278"/>
    </source>
</evidence>
<evidence type="ECO:0000313" key="2">
    <source>
        <dbReference type="EMBL" id="MBK1827582.1"/>
    </source>
</evidence>
<feature type="transmembrane region" description="Helical" evidence="1">
    <location>
        <begin position="21"/>
        <end position="49"/>
    </location>
</feature>
<sequence length="249" mass="26835">MFRRRKVLQHRDRESGLAFSWRVPLSSGGSMFAAFALVALGAVVLSAAVRVNVGRPNAEEAQRASVIMIPRGSGGERIEQNAREAGPFPVRWNPAADPEYASLRSRALREAGEVGVPYRAAPQEIEFSSSGKPSSEGWPLAVLPPLPERRVISADDDGPREVAHGLRVLKSKEGVSLLHASLILPAAESVGIVGVRYLIEYDRDGRVLEVTRMDSGDPQASVVSWVERARVEGNQGEPGLLVVESVIGS</sequence>
<gene>
    <name evidence="2" type="ORF">JIN81_11170</name>
</gene>
<name>A0A934VG18_9BACT</name>
<accession>A0A934VG18</accession>
<dbReference type="RefSeq" id="WP_200279181.1">
    <property type="nucleotide sequence ID" value="NZ_JAENII010000007.1"/>
</dbReference>
<dbReference type="AlphaFoldDB" id="A0A934VG18"/>
<comment type="caution">
    <text evidence="2">The sequence shown here is derived from an EMBL/GenBank/DDBJ whole genome shotgun (WGS) entry which is preliminary data.</text>
</comment>
<organism evidence="2 3">
    <name type="scientific">Haloferula rosea</name>
    <dbReference type="NCBI Taxonomy" id="490093"/>
    <lineage>
        <taxon>Bacteria</taxon>
        <taxon>Pseudomonadati</taxon>
        <taxon>Verrucomicrobiota</taxon>
        <taxon>Verrucomicrobiia</taxon>
        <taxon>Verrucomicrobiales</taxon>
        <taxon>Verrucomicrobiaceae</taxon>
        <taxon>Haloferula</taxon>
    </lineage>
</organism>
<keyword evidence="3" id="KW-1185">Reference proteome</keyword>
<protein>
    <submittedName>
        <fullName evidence="2">Uncharacterized protein</fullName>
    </submittedName>
</protein>
<keyword evidence="1" id="KW-1133">Transmembrane helix</keyword>
<reference evidence="2" key="1">
    <citation type="submission" date="2021-01" db="EMBL/GenBank/DDBJ databases">
        <title>Modified the classification status of verrucomicrobia.</title>
        <authorList>
            <person name="Feng X."/>
        </authorList>
    </citation>
    <scope>NUCLEOTIDE SEQUENCE</scope>
    <source>
        <strain evidence="2">KCTC 22201</strain>
    </source>
</reference>
<keyword evidence="1" id="KW-0472">Membrane</keyword>
<dbReference type="EMBL" id="JAENII010000007">
    <property type="protein sequence ID" value="MBK1827582.1"/>
    <property type="molecule type" value="Genomic_DNA"/>
</dbReference>
<keyword evidence="1" id="KW-0812">Transmembrane</keyword>
<evidence type="ECO:0000256" key="1">
    <source>
        <dbReference type="SAM" id="Phobius"/>
    </source>
</evidence>
<dbReference type="Proteomes" id="UP000658278">
    <property type="component" value="Unassembled WGS sequence"/>
</dbReference>
<proteinExistence type="predicted"/>